<keyword evidence="3" id="KW-1185">Reference proteome</keyword>
<gene>
    <name evidence="2" type="ORF">DERF_000162</name>
</gene>
<sequence>MKYKIFIFNSENKSSRIQDSGCKNFSLSVSISILFGKLFFLLLFSLHRGIGVAHSQRSDHYLQNNNDSAIADVYAIYLYVDVDNYA</sequence>
<dbReference type="Proteomes" id="UP000790347">
    <property type="component" value="Unassembled WGS sequence"/>
</dbReference>
<evidence type="ECO:0000256" key="1">
    <source>
        <dbReference type="SAM" id="Phobius"/>
    </source>
</evidence>
<comment type="caution">
    <text evidence="2">The sequence shown here is derived from an EMBL/GenBank/DDBJ whole genome shotgun (WGS) entry which is preliminary data.</text>
</comment>
<organism evidence="2 3">
    <name type="scientific">Dermatophagoides farinae</name>
    <name type="common">American house dust mite</name>
    <dbReference type="NCBI Taxonomy" id="6954"/>
    <lineage>
        <taxon>Eukaryota</taxon>
        <taxon>Metazoa</taxon>
        <taxon>Ecdysozoa</taxon>
        <taxon>Arthropoda</taxon>
        <taxon>Chelicerata</taxon>
        <taxon>Arachnida</taxon>
        <taxon>Acari</taxon>
        <taxon>Acariformes</taxon>
        <taxon>Sarcoptiformes</taxon>
        <taxon>Astigmata</taxon>
        <taxon>Psoroptidia</taxon>
        <taxon>Analgoidea</taxon>
        <taxon>Pyroglyphidae</taxon>
        <taxon>Dermatophagoidinae</taxon>
        <taxon>Dermatophagoides</taxon>
    </lineage>
</organism>
<reference evidence="2" key="2">
    <citation type="journal article" date="2022" name="Res Sq">
        <title>Comparative Genomics Reveals Insights into the Divergent Evolution of Astigmatic Mites and Household Pest Adaptations.</title>
        <authorList>
            <person name="Xiong Q."/>
            <person name="Wan A.T.-Y."/>
            <person name="Liu X.-Y."/>
            <person name="Fung C.S.-H."/>
            <person name="Xiao X."/>
            <person name="Malainual N."/>
            <person name="Hou J."/>
            <person name="Wang L."/>
            <person name="Wang M."/>
            <person name="Yang K."/>
            <person name="Cui Y."/>
            <person name="Leung E."/>
            <person name="Nong W."/>
            <person name="Shin S.-K."/>
            <person name="Au S."/>
            <person name="Jeong K.Y."/>
            <person name="Chew F.T."/>
            <person name="Hui J."/>
            <person name="Leung T.F."/>
            <person name="Tungtrongchitr A."/>
            <person name="Zhong N."/>
            <person name="Liu Z."/>
            <person name="Tsui S."/>
        </authorList>
    </citation>
    <scope>NUCLEOTIDE SEQUENCE</scope>
    <source>
        <strain evidence="2">Derf</strain>
        <tissue evidence="2">Whole organism</tissue>
    </source>
</reference>
<keyword evidence="1" id="KW-0472">Membrane</keyword>
<feature type="transmembrane region" description="Helical" evidence="1">
    <location>
        <begin position="25"/>
        <end position="46"/>
    </location>
</feature>
<keyword evidence="1" id="KW-1133">Transmembrane helix</keyword>
<name>A0A922L8D8_DERFA</name>
<reference evidence="2" key="1">
    <citation type="submission" date="2013-05" db="EMBL/GenBank/DDBJ databases">
        <authorList>
            <person name="Yim A.K.Y."/>
            <person name="Chan T.F."/>
            <person name="Ji K.M."/>
            <person name="Liu X.Y."/>
            <person name="Zhou J.W."/>
            <person name="Li R.Q."/>
            <person name="Yang K.Y."/>
            <person name="Li J."/>
            <person name="Li M."/>
            <person name="Law P.T.W."/>
            <person name="Wu Y.L."/>
            <person name="Cai Z.L."/>
            <person name="Qin H."/>
            <person name="Bao Y."/>
            <person name="Leung R.K.K."/>
            <person name="Ng P.K.S."/>
            <person name="Zou J."/>
            <person name="Zhong X.J."/>
            <person name="Ran P.X."/>
            <person name="Zhong N.S."/>
            <person name="Liu Z.G."/>
            <person name="Tsui S.K.W."/>
        </authorList>
    </citation>
    <scope>NUCLEOTIDE SEQUENCE</scope>
    <source>
        <strain evidence="2">Derf</strain>
        <tissue evidence="2">Whole organism</tissue>
    </source>
</reference>
<proteinExistence type="predicted"/>
<keyword evidence="1" id="KW-0812">Transmembrane</keyword>
<accession>A0A922L8D8</accession>
<evidence type="ECO:0000313" key="2">
    <source>
        <dbReference type="EMBL" id="KAH9526043.1"/>
    </source>
</evidence>
<evidence type="ECO:0000313" key="3">
    <source>
        <dbReference type="Proteomes" id="UP000790347"/>
    </source>
</evidence>
<dbReference type="AlphaFoldDB" id="A0A922L8D8"/>
<protein>
    <submittedName>
        <fullName evidence="2">Uncharacterized protein</fullName>
    </submittedName>
</protein>
<dbReference type="EMBL" id="ASGP02000001">
    <property type="protein sequence ID" value="KAH9526043.1"/>
    <property type="molecule type" value="Genomic_DNA"/>
</dbReference>